<feature type="chain" id="PRO_5046447430" description="Cholesterol esterase" evidence="1">
    <location>
        <begin position="39"/>
        <end position="215"/>
    </location>
</feature>
<evidence type="ECO:0000313" key="2">
    <source>
        <dbReference type="EMBL" id="UYQ60273.1"/>
    </source>
</evidence>
<keyword evidence="3" id="KW-1185">Reference proteome</keyword>
<dbReference type="RefSeq" id="WP_264241421.1">
    <property type="nucleotide sequence ID" value="NZ_CP107567.1"/>
</dbReference>
<protein>
    <recommendedName>
        <fullName evidence="4">Cholesterol esterase</fullName>
    </recommendedName>
</protein>
<name>A0ABY6HZX3_STRPE</name>
<gene>
    <name evidence="2" type="ORF">OGH68_01465</name>
</gene>
<dbReference type="EMBL" id="CP107567">
    <property type="protein sequence ID" value="UYQ60273.1"/>
    <property type="molecule type" value="Genomic_DNA"/>
</dbReference>
<keyword evidence="1" id="KW-0732">Signal</keyword>
<evidence type="ECO:0000256" key="1">
    <source>
        <dbReference type="SAM" id="SignalP"/>
    </source>
</evidence>
<organism evidence="2 3">
    <name type="scientific">Streptomyces peucetius</name>
    <dbReference type="NCBI Taxonomy" id="1950"/>
    <lineage>
        <taxon>Bacteria</taxon>
        <taxon>Bacillati</taxon>
        <taxon>Actinomycetota</taxon>
        <taxon>Actinomycetes</taxon>
        <taxon>Kitasatosporales</taxon>
        <taxon>Streptomycetaceae</taxon>
        <taxon>Streptomyces</taxon>
    </lineage>
</organism>
<dbReference type="InterPro" id="IPR006311">
    <property type="entry name" value="TAT_signal"/>
</dbReference>
<dbReference type="Proteomes" id="UP001163878">
    <property type="component" value="Chromosome"/>
</dbReference>
<evidence type="ECO:0008006" key="4">
    <source>
        <dbReference type="Google" id="ProtNLM"/>
    </source>
</evidence>
<sequence>MKRLNSAPFKGRRAVIRGAIALAAGLGLVAATSGTAHAVPVRLDYPLTGTTHLEGTGSDLELGPGLLEVTADLRAGTISANTKLPPAPGSFKMLGAIPVSVTTEFVETEPTAGTIDLKTGALVTTTKLTLRLKDLKVAGIPTPVGSSCRTETPAVLNLTSDPGFNALKGGTLSGTYTIPKFEHCLLATPLINLIIPGDGNKVSLTLGQPGPPPVA</sequence>
<feature type="signal peptide" evidence="1">
    <location>
        <begin position="1"/>
        <end position="38"/>
    </location>
</feature>
<accession>A0ABY6HZX3</accession>
<evidence type="ECO:0000313" key="3">
    <source>
        <dbReference type="Proteomes" id="UP001163878"/>
    </source>
</evidence>
<dbReference type="PROSITE" id="PS51318">
    <property type="entry name" value="TAT"/>
    <property type="match status" value="1"/>
</dbReference>
<proteinExistence type="predicted"/>
<reference evidence="2" key="1">
    <citation type="submission" date="2022-10" db="EMBL/GenBank/DDBJ databases">
        <title>Cytochrome P450 Catalyzes Benzene Ring Formation in the Biosynthesis of Trialkyl-Substituted Aromatic Polyketides.</title>
        <authorList>
            <person name="Zhao E."/>
            <person name="Ge H."/>
        </authorList>
    </citation>
    <scope>NUCLEOTIDE SEQUENCE</scope>
    <source>
        <strain evidence="2">NA0869</strain>
    </source>
</reference>